<name>A0A2S4UAV2_9BASI</name>
<evidence type="ECO:0000313" key="2">
    <source>
        <dbReference type="Proteomes" id="UP000238274"/>
    </source>
</evidence>
<dbReference type="AlphaFoldDB" id="A0A2S4UAV2"/>
<dbReference type="Proteomes" id="UP000238274">
    <property type="component" value="Unassembled WGS sequence"/>
</dbReference>
<reference evidence="2" key="3">
    <citation type="journal article" date="2018" name="Mol. Plant Microbe Interact.">
        <title>Genome sequence resources for the wheat stripe rust pathogen (Puccinia striiformis f. sp. tritici) and the barley stripe rust pathogen (Puccinia striiformis f. sp. hordei).</title>
        <authorList>
            <person name="Xia C."/>
            <person name="Wang M."/>
            <person name="Yin C."/>
            <person name="Cornejo O.E."/>
            <person name="Hulbert S.H."/>
            <person name="Chen X."/>
        </authorList>
    </citation>
    <scope>NUCLEOTIDE SEQUENCE [LARGE SCALE GENOMIC DNA]</scope>
    <source>
        <strain evidence="2">93TX-2</strain>
    </source>
</reference>
<comment type="caution">
    <text evidence="1">The sequence shown here is derived from an EMBL/GenBank/DDBJ whole genome shotgun (WGS) entry which is preliminary data.</text>
</comment>
<reference evidence="2" key="2">
    <citation type="journal article" date="2018" name="BMC Genomics">
        <title>Genomic insights into host adaptation between the wheat stripe rust pathogen (Puccinia striiformis f. sp. tritici) and the barley stripe rust pathogen (Puccinia striiformis f. sp. hordei).</title>
        <authorList>
            <person name="Xia C."/>
            <person name="Wang M."/>
            <person name="Yin C."/>
            <person name="Cornejo O.E."/>
            <person name="Hulbert S.H."/>
            <person name="Chen X."/>
        </authorList>
    </citation>
    <scope>NUCLEOTIDE SEQUENCE [LARGE SCALE GENOMIC DNA]</scope>
    <source>
        <strain evidence="2">93TX-2</strain>
    </source>
</reference>
<protein>
    <submittedName>
        <fullName evidence="1">Uncharacterized protein</fullName>
    </submittedName>
</protein>
<proteinExistence type="predicted"/>
<organism evidence="1 2">
    <name type="scientific">Puccinia striiformis</name>
    <dbReference type="NCBI Taxonomy" id="27350"/>
    <lineage>
        <taxon>Eukaryota</taxon>
        <taxon>Fungi</taxon>
        <taxon>Dikarya</taxon>
        <taxon>Basidiomycota</taxon>
        <taxon>Pucciniomycotina</taxon>
        <taxon>Pucciniomycetes</taxon>
        <taxon>Pucciniales</taxon>
        <taxon>Pucciniaceae</taxon>
        <taxon>Puccinia</taxon>
    </lineage>
</organism>
<dbReference type="EMBL" id="PKSM01000494">
    <property type="protein sequence ID" value="POV94413.1"/>
    <property type="molecule type" value="Genomic_DNA"/>
</dbReference>
<accession>A0A2S4UAV2</accession>
<dbReference type="VEuPathDB" id="FungiDB:PSHT_16232"/>
<gene>
    <name evidence="1" type="ORF">PSHT_16232</name>
</gene>
<reference evidence="1 2" key="1">
    <citation type="submission" date="2017-12" db="EMBL/GenBank/DDBJ databases">
        <title>Gene loss provides genomic basis for host adaptation in cereal stripe rust fungi.</title>
        <authorList>
            <person name="Xia C."/>
        </authorList>
    </citation>
    <scope>NUCLEOTIDE SEQUENCE [LARGE SCALE GENOMIC DNA]</scope>
    <source>
        <strain evidence="1 2">93TX-2</strain>
    </source>
</reference>
<keyword evidence="2" id="KW-1185">Reference proteome</keyword>
<sequence>MEIAKRVSSRPPSHTQEVPIAEWIQKMFFAPNGAGTVILYLGIASARKDSRTLIMNGLDGLRLA</sequence>
<evidence type="ECO:0000313" key="1">
    <source>
        <dbReference type="EMBL" id="POV94413.1"/>
    </source>
</evidence>